<dbReference type="EnsemblMetazoa" id="PPA44903.1">
    <property type="protein sequence ID" value="PPA44903.1"/>
    <property type="gene ID" value="WBGene00283272"/>
</dbReference>
<evidence type="ECO:0000313" key="3">
    <source>
        <dbReference type="Proteomes" id="UP000005239"/>
    </source>
</evidence>
<dbReference type="Proteomes" id="UP000005239">
    <property type="component" value="Unassembled WGS sequence"/>
</dbReference>
<feature type="region of interest" description="Disordered" evidence="1">
    <location>
        <begin position="42"/>
        <end position="85"/>
    </location>
</feature>
<reference evidence="3" key="1">
    <citation type="journal article" date="2008" name="Nat. Genet.">
        <title>The Pristionchus pacificus genome provides a unique perspective on nematode lifestyle and parasitism.</title>
        <authorList>
            <person name="Dieterich C."/>
            <person name="Clifton S.W."/>
            <person name="Schuster L.N."/>
            <person name="Chinwalla A."/>
            <person name="Delehaunty K."/>
            <person name="Dinkelacker I."/>
            <person name="Fulton L."/>
            <person name="Fulton R."/>
            <person name="Godfrey J."/>
            <person name="Minx P."/>
            <person name="Mitreva M."/>
            <person name="Roeseler W."/>
            <person name="Tian H."/>
            <person name="Witte H."/>
            <person name="Yang S.P."/>
            <person name="Wilson R.K."/>
            <person name="Sommer R.J."/>
        </authorList>
    </citation>
    <scope>NUCLEOTIDE SEQUENCE [LARGE SCALE GENOMIC DNA]</scope>
    <source>
        <strain evidence="3">PS312</strain>
    </source>
</reference>
<name>A0A2A6D0A4_PRIPA</name>
<sequence>MVRLEERERERERVMEPWHGWGSGTKGGWHEEWYPRGEIEMGGIPYRTHESTRGKKERTNKKTKFREGEERRRRREGVTPEGTRV</sequence>
<dbReference type="AlphaFoldDB" id="A0A2A6D0A4"/>
<gene>
    <name evidence="2" type="primary">WBGene00283272</name>
</gene>
<reference evidence="2" key="2">
    <citation type="submission" date="2022-06" db="UniProtKB">
        <authorList>
            <consortium name="EnsemblMetazoa"/>
        </authorList>
    </citation>
    <scope>IDENTIFICATION</scope>
    <source>
        <strain evidence="2">PS312</strain>
    </source>
</reference>
<organism evidence="2 3">
    <name type="scientific">Pristionchus pacificus</name>
    <name type="common">Parasitic nematode worm</name>
    <dbReference type="NCBI Taxonomy" id="54126"/>
    <lineage>
        <taxon>Eukaryota</taxon>
        <taxon>Metazoa</taxon>
        <taxon>Ecdysozoa</taxon>
        <taxon>Nematoda</taxon>
        <taxon>Chromadorea</taxon>
        <taxon>Rhabditida</taxon>
        <taxon>Rhabditina</taxon>
        <taxon>Diplogasteromorpha</taxon>
        <taxon>Diplogasteroidea</taxon>
        <taxon>Neodiplogasteridae</taxon>
        <taxon>Pristionchus</taxon>
    </lineage>
</organism>
<feature type="compositionally biased region" description="Basic residues" evidence="1">
    <location>
        <begin position="55"/>
        <end position="64"/>
    </location>
</feature>
<evidence type="ECO:0000313" key="2">
    <source>
        <dbReference type="EnsemblMetazoa" id="PPA44903.1"/>
    </source>
</evidence>
<accession>A0A8R1V2R1</accession>
<keyword evidence="3" id="KW-1185">Reference proteome</keyword>
<proteinExistence type="predicted"/>
<protein>
    <submittedName>
        <fullName evidence="2">Uncharacterized protein</fullName>
    </submittedName>
</protein>
<evidence type="ECO:0000256" key="1">
    <source>
        <dbReference type="SAM" id="MobiDB-lite"/>
    </source>
</evidence>
<accession>A0A2A6D0A4</accession>